<evidence type="ECO:0000256" key="1">
    <source>
        <dbReference type="ARBA" id="ARBA00001935"/>
    </source>
</evidence>
<dbReference type="InterPro" id="IPR008972">
    <property type="entry name" value="Cupredoxin"/>
</dbReference>
<feature type="domain" description="Blue (type 1) copper" evidence="8">
    <location>
        <begin position="25"/>
        <end position="112"/>
    </location>
</feature>
<dbReference type="InterPro" id="IPR002386">
    <property type="entry name" value="Amicyanin/Pseudoazurin"/>
</dbReference>
<dbReference type="PRINTS" id="PR00155">
    <property type="entry name" value="AMICYANIN"/>
</dbReference>
<dbReference type="SUPFAM" id="SSF49503">
    <property type="entry name" value="Cupredoxins"/>
    <property type="match status" value="1"/>
</dbReference>
<keyword evidence="4" id="KW-0479">Metal-binding</keyword>
<proteinExistence type="predicted"/>
<dbReference type="PROSITE" id="PS00196">
    <property type="entry name" value="COPPER_BLUE"/>
    <property type="match status" value="1"/>
</dbReference>
<comment type="subcellular location">
    <subcellularLocation>
        <location evidence="2">Periplasm</location>
    </subcellularLocation>
</comment>
<accession>A0A383ADV7</accession>
<name>A0A383ADV7_9ZZZZ</name>
<evidence type="ECO:0000259" key="8">
    <source>
        <dbReference type="Pfam" id="PF00127"/>
    </source>
</evidence>
<keyword evidence="3" id="KW-0813">Transport</keyword>
<keyword evidence="6" id="KW-0249">Electron transport</keyword>
<organism evidence="9">
    <name type="scientific">marine metagenome</name>
    <dbReference type="NCBI Taxonomy" id="408172"/>
    <lineage>
        <taxon>unclassified sequences</taxon>
        <taxon>metagenomes</taxon>
        <taxon>ecological metagenomes</taxon>
    </lineage>
</organism>
<evidence type="ECO:0000256" key="6">
    <source>
        <dbReference type="ARBA" id="ARBA00022982"/>
    </source>
</evidence>
<dbReference type="Gene3D" id="2.60.40.420">
    <property type="entry name" value="Cupredoxins - blue copper proteins"/>
    <property type="match status" value="1"/>
</dbReference>
<protein>
    <recommendedName>
        <fullName evidence="8">Blue (type 1) copper domain-containing protein</fullName>
    </recommendedName>
</protein>
<evidence type="ECO:0000256" key="7">
    <source>
        <dbReference type="ARBA" id="ARBA00023008"/>
    </source>
</evidence>
<keyword evidence="5" id="KW-0574">Periplasm</keyword>
<evidence type="ECO:0000256" key="3">
    <source>
        <dbReference type="ARBA" id="ARBA00022448"/>
    </source>
</evidence>
<dbReference type="GO" id="GO:0042597">
    <property type="term" value="C:periplasmic space"/>
    <property type="evidence" value="ECO:0007669"/>
    <property type="project" value="UniProtKB-SubCell"/>
</dbReference>
<reference evidence="9" key="1">
    <citation type="submission" date="2018-05" db="EMBL/GenBank/DDBJ databases">
        <authorList>
            <person name="Lanie J.A."/>
            <person name="Ng W.-L."/>
            <person name="Kazmierczak K.M."/>
            <person name="Andrzejewski T.M."/>
            <person name="Davidsen T.M."/>
            <person name="Wayne K.J."/>
            <person name="Tettelin H."/>
            <person name="Glass J.I."/>
            <person name="Rusch D."/>
            <person name="Podicherti R."/>
            <person name="Tsui H.-C.T."/>
            <person name="Winkler M.E."/>
        </authorList>
    </citation>
    <scope>NUCLEOTIDE SEQUENCE</scope>
</reference>
<dbReference type="AlphaFoldDB" id="A0A383ADV7"/>
<comment type="cofactor">
    <cofactor evidence="1">
        <name>Cu cation</name>
        <dbReference type="ChEBI" id="CHEBI:23378"/>
    </cofactor>
</comment>
<dbReference type="GO" id="GO:0005507">
    <property type="term" value="F:copper ion binding"/>
    <property type="evidence" value="ECO:0007669"/>
    <property type="project" value="InterPro"/>
</dbReference>
<evidence type="ECO:0000256" key="5">
    <source>
        <dbReference type="ARBA" id="ARBA00022764"/>
    </source>
</evidence>
<dbReference type="InterPro" id="IPR000923">
    <property type="entry name" value="BlueCu_1"/>
</dbReference>
<dbReference type="Pfam" id="PF00127">
    <property type="entry name" value="Copper-bind"/>
    <property type="match status" value="1"/>
</dbReference>
<dbReference type="GO" id="GO:0009055">
    <property type="term" value="F:electron transfer activity"/>
    <property type="evidence" value="ECO:0007669"/>
    <property type="project" value="InterPro"/>
</dbReference>
<sequence length="144" mass="16213">MRYILIILFSLFLSNTVVAEDVTIEMLNKLDKRNMVFSTEIVRINSGDTVFWKATDKGHNVQFISKNGVPEGVEKFKSKIGKDTEFTFTIPGIYAYWCVPHKTMGMIGFVIVDGDLSNLDSIKKVKFIGKSKKIAQTLIAEIEG</sequence>
<evidence type="ECO:0000256" key="2">
    <source>
        <dbReference type="ARBA" id="ARBA00004418"/>
    </source>
</evidence>
<evidence type="ECO:0000256" key="4">
    <source>
        <dbReference type="ARBA" id="ARBA00022723"/>
    </source>
</evidence>
<keyword evidence="7" id="KW-0186">Copper</keyword>
<evidence type="ECO:0000313" key="9">
    <source>
        <dbReference type="EMBL" id="SVE05874.1"/>
    </source>
</evidence>
<dbReference type="EMBL" id="UINC01191300">
    <property type="protein sequence ID" value="SVE05874.1"/>
    <property type="molecule type" value="Genomic_DNA"/>
</dbReference>
<gene>
    <name evidence="9" type="ORF">METZ01_LOCUS458728</name>
</gene>
<dbReference type="InterPro" id="IPR028871">
    <property type="entry name" value="BlueCu_1_BS"/>
</dbReference>